<dbReference type="EMBL" id="JASCZI010181591">
    <property type="protein sequence ID" value="MED6184749.1"/>
    <property type="molecule type" value="Genomic_DNA"/>
</dbReference>
<evidence type="ECO:0000256" key="1">
    <source>
        <dbReference type="SAM" id="MobiDB-lite"/>
    </source>
</evidence>
<feature type="region of interest" description="Disordered" evidence="1">
    <location>
        <begin position="1"/>
        <end position="36"/>
    </location>
</feature>
<accession>A0ABU6WHL4</accession>
<name>A0ABU6WHL4_9FABA</name>
<keyword evidence="3" id="KW-1185">Reference proteome</keyword>
<protein>
    <submittedName>
        <fullName evidence="2">Uncharacterized protein</fullName>
    </submittedName>
</protein>
<evidence type="ECO:0000313" key="3">
    <source>
        <dbReference type="Proteomes" id="UP001341840"/>
    </source>
</evidence>
<feature type="compositionally biased region" description="Low complexity" evidence="1">
    <location>
        <begin position="13"/>
        <end position="34"/>
    </location>
</feature>
<sequence length="113" mass="12257">MAPRRRSKRAARVEPAPAPAEEVGPAAQAAEAPQDAQSLHRLNREWHIAEGDGIIAQALFLPYADSRATDIVHDRGRFWACHLASGFCLRRSTPVSICGASEVEDSYLLPPVG</sequence>
<evidence type="ECO:0000313" key="2">
    <source>
        <dbReference type="EMBL" id="MED6184749.1"/>
    </source>
</evidence>
<dbReference type="Proteomes" id="UP001341840">
    <property type="component" value="Unassembled WGS sequence"/>
</dbReference>
<gene>
    <name evidence="2" type="ORF">PIB30_050538</name>
</gene>
<feature type="compositionally biased region" description="Basic residues" evidence="1">
    <location>
        <begin position="1"/>
        <end position="10"/>
    </location>
</feature>
<organism evidence="2 3">
    <name type="scientific">Stylosanthes scabra</name>
    <dbReference type="NCBI Taxonomy" id="79078"/>
    <lineage>
        <taxon>Eukaryota</taxon>
        <taxon>Viridiplantae</taxon>
        <taxon>Streptophyta</taxon>
        <taxon>Embryophyta</taxon>
        <taxon>Tracheophyta</taxon>
        <taxon>Spermatophyta</taxon>
        <taxon>Magnoliopsida</taxon>
        <taxon>eudicotyledons</taxon>
        <taxon>Gunneridae</taxon>
        <taxon>Pentapetalae</taxon>
        <taxon>rosids</taxon>
        <taxon>fabids</taxon>
        <taxon>Fabales</taxon>
        <taxon>Fabaceae</taxon>
        <taxon>Papilionoideae</taxon>
        <taxon>50 kb inversion clade</taxon>
        <taxon>dalbergioids sensu lato</taxon>
        <taxon>Dalbergieae</taxon>
        <taxon>Pterocarpus clade</taxon>
        <taxon>Stylosanthes</taxon>
    </lineage>
</organism>
<reference evidence="2 3" key="1">
    <citation type="journal article" date="2023" name="Plants (Basel)">
        <title>Bridging the Gap: Combining Genomics and Transcriptomics Approaches to Understand Stylosanthes scabra, an Orphan Legume from the Brazilian Caatinga.</title>
        <authorList>
            <person name="Ferreira-Neto J.R.C."/>
            <person name="da Silva M.D."/>
            <person name="Binneck E."/>
            <person name="de Melo N.F."/>
            <person name="da Silva R.H."/>
            <person name="de Melo A.L.T.M."/>
            <person name="Pandolfi V."/>
            <person name="Bustamante F.O."/>
            <person name="Brasileiro-Vidal A.C."/>
            <person name="Benko-Iseppon A.M."/>
        </authorList>
    </citation>
    <scope>NUCLEOTIDE SEQUENCE [LARGE SCALE GENOMIC DNA]</scope>
    <source>
        <tissue evidence="2">Leaves</tissue>
    </source>
</reference>
<proteinExistence type="predicted"/>
<comment type="caution">
    <text evidence="2">The sequence shown here is derived from an EMBL/GenBank/DDBJ whole genome shotgun (WGS) entry which is preliminary data.</text>
</comment>